<dbReference type="Gene3D" id="2.20.25.10">
    <property type="match status" value="1"/>
</dbReference>
<feature type="domain" description="TFIIB-type" evidence="1">
    <location>
        <begin position="23"/>
        <end position="57"/>
    </location>
</feature>
<proteinExistence type="predicted"/>
<dbReference type="AlphaFoldDB" id="A0A1I5UJM0"/>
<reference evidence="3" key="1">
    <citation type="submission" date="2016-10" db="EMBL/GenBank/DDBJ databases">
        <authorList>
            <person name="Varghese N."/>
            <person name="Submissions S."/>
        </authorList>
    </citation>
    <scope>NUCLEOTIDE SEQUENCE [LARGE SCALE GENOMIC DNA]</scope>
    <source>
        <strain evidence="3">CGMCC 1.10329</strain>
    </source>
</reference>
<sequence>MTTNDIYGRGFDEDVQCGPTDPCPECGGTVRTNAAETVCDDCGLIIDDQAIDHGPEWHIDDG</sequence>
<protein>
    <submittedName>
        <fullName evidence="2">Transcription initiation factor TFIIB</fullName>
    </submittedName>
</protein>
<dbReference type="GO" id="GO:0003743">
    <property type="term" value="F:translation initiation factor activity"/>
    <property type="evidence" value="ECO:0007669"/>
    <property type="project" value="UniProtKB-KW"/>
</dbReference>
<accession>A0A1I5UJM0</accession>
<dbReference type="Proteomes" id="UP000183769">
    <property type="component" value="Unassembled WGS sequence"/>
</dbReference>
<evidence type="ECO:0000313" key="2">
    <source>
        <dbReference type="EMBL" id="SFP95237.1"/>
    </source>
</evidence>
<gene>
    <name evidence="2" type="ORF">SAMN05216277_1131</name>
</gene>
<evidence type="ECO:0000313" key="3">
    <source>
        <dbReference type="Proteomes" id="UP000183769"/>
    </source>
</evidence>
<name>A0A1I5UJM0_9EURY</name>
<dbReference type="Pfam" id="PF08271">
    <property type="entry name" value="Zn_Ribbon_TF"/>
    <property type="match status" value="1"/>
</dbReference>
<dbReference type="EMBL" id="FOXI01000013">
    <property type="protein sequence ID" value="SFP95237.1"/>
    <property type="molecule type" value="Genomic_DNA"/>
</dbReference>
<keyword evidence="3" id="KW-1185">Reference proteome</keyword>
<evidence type="ECO:0000259" key="1">
    <source>
        <dbReference type="Pfam" id="PF08271"/>
    </source>
</evidence>
<dbReference type="InterPro" id="IPR013137">
    <property type="entry name" value="Znf_TFIIB"/>
</dbReference>
<keyword evidence="2" id="KW-0396">Initiation factor</keyword>
<dbReference type="RefSeq" id="WP_281243264.1">
    <property type="nucleotide sequence ID" value="NZ_FOXI01000013.1"/>
</dbReference>
<keyword evidence="2" id="KW-0648">Protein biosynthesis</keyword>
<dbReference type="SUPFAM" id="SSF57783">
    <property type="entry name" value="Zinc beta-ribbon"/>
    <property type="match status" value="1"/>
</dbReference>
<feature type="non-terminal residue" evidence="2">
    <location>
        <position position="62"/>
    </location>
</feature>
<organism evidence="2 3">
    <name type="scientific">Halolamina pelagica</name>
    <dbReference type="NCBI Taxonomy" id="699431"/>
    <lineage>
        <taxon>Archaea</taxon>
        <taxon>Methanobacteriati</taxon>
        <taxon>Methanobacteriota</taxon>
        <taxon>Stenosarchaea group</taxon>
        <taxon>Halobacteria</taxon>
        <taxon>Halobacteriales</taxon>
        <taxon>Haloferacaceae</taxon>
    </lineage>
</organism>